<dbReference type="GO" id="GO:0016757">
    <property type="term" value="F:glycosyltransferase activity"/>
    <property type="evidence" value="ECO:0007669"/>
    <property type="project" value="UniProtKB-KW"/>
</dbReference>
<dbReference type="SUPFAM" id="SSF53448">
    <property type="entry name" value="Nucleotide-diphospho-sugar transferases"/>
    <property type="match status" value="1"/>
</dbReference>
<dbReference type="InterPro" id="IPR050194">
    <property type="entry name" value="Glycosyltransferase_grp1"/>
</dbReference>
<dbReference type="PANTHER" id="PTHR45947:SF3">
    <property type="entry name" value="SULFOQUINOVOSYL TRANSFERASE SQD2"/>
    <property type="match status" value="1"/>
</dbReference>
<dbReference type="Pfam" id="PF00535">
    <property type="entry name" value="Glycos_transf_2"/>
    <property type="match status" value="1"/>
</dbReference>
<evidence type="ECO:0000256" key="1">
    <source>
        <dbReference type="ARBA" id="ARBA00022676"/>
    </source>
</evidence>
<dbReference type="Gene3D" id="3.40.50.2000">
    <property type="entry name" value="Glycogen Phosphorylase B"/>
    <property type="match status" value="2"/>
</dbReference>
<feature type="region of interest" description="Disordered" evidence="3">
    <location>
        <begin position="650"/>
        <end position="676"/>
    </location>
</feature>
<dbReference type="EMBL" id="JBHSQW010000010">
    <property type="protein sequence ID" value="MFC5993596.1"/>
    <property type="molecule type" value="Genomic_DNA"/>
</dbReference>
<proteinExistence type="predicted"/>
<keyword evidence="2 7" id="KW-0808">Transferase</keyword>
<evidence type="ECO:0000313" key="7">
    <source>
        <dbReference type="EMBL" id="MFC5993596.1"/>
    </source>
</evidence>
<keyword evidence="8" id="KW-1185">Reference proteome</keyword>
<dbReference type="RefSeq" id="WP_379583352.1">
    <property type="nucleotide sequence ID" value="NZ_JBHSQW010000010.1"/>
</dbReference>
<dbReference type="Proteomes" id="UP001596302">
    <property type="component" value="Unassembled WGS sequence"/>
</dbReference>
<feature type="compositionally biased region" description="Basic and acidic residues" evidence="3">
    <location>
        <begin position="1"/>
        <end position="11"/>
    </location>
</feature>
<evidence type="ECO:0000259" key="4">
    <source>
        <dbReference type="Pfam" id="PF00534"/>
    </source>
</evidence>
<dbReference type="InterPro" id="IPR029044">
    <property type="entry name" value="Nucleotide-diphossugar_trans"/>
</dbReference>
<evidence type="ECO:0000256" key="2">
    <source>
        <dbReference type="ARBA" id="ARBA00022679"/>
    </source>
</evidence>
<evidence type="ECO:0000256" key="3">
    <source>
        <dbReference type="SAM" id="MobiDB-lite"/>
    </source>
</evidence>
<dbReference type="InterPro" id="IPR039528">
    <property type="entry name" value="DPM1-like"/>
</dbReference>
<feature type="region of interest" description="Disordered" evidence="3">
    <location>
        <begin position="1"/>
        <end position="22"/>
    </location>
</feature>
<reference evidence="8" key="1">
    <citation type="journal article" date="2019" name="Int. J. Syst. Evol. Microbiol.">
        <title>The Global Catalogue of Microorganisms (GCM) 10K type strain sequencing project: providing services to taxonomists for standard genome sequencing and annotation.</title>
        <authorList>
            <consortium name="The Broad Institute Genomics Platform"/>
            <consortium name="The Broad Institute Genome Sequencing Center for Infectious Disease"/>
            <person name="Wu L."/>
            <person name="Ma J."/>
        </authorList>
    </citation>
    <scope>NUCLEOTIDE SEQUENCE [LARGE SCALE GENOMIC DNA]</scope>
    <source>
        <strain evidence="8">CCM 8391</strain>
    </source>
</reference>
<dbReference type="Pfam" id="PF13439">
    <property type="entry name" value="Glyco_transf_4"/>
    <property type="match status" value="1"/>
</dbReference>
<feature type="domain" description="Glycosyl transferase family 1" evidence="4">
    <location>
        <begin position="468"/>
        <end position="618"/>
    </location>
</feature>
<dbReference type="InterPro" id="IPR028098">
    <property type="entry name" value="Glyco_trans_4-like_N"/>
</dbReference>
<gene>
    <name evidence="7" type="ORF">ACFQE5_05120</name>
</gene>
<feature type="domain" description="Glycosyltransferase 2-like" evidence="5">
    <location>
        <begin position="28"/>
        <end position="179"/>
    </location>
</feature>
<sequence length="676" mass="73521">MSAHPAAHDLRTASGSLPTGGRRAHDLSVVVPTFNEAENIDELMGQLSAALPADLSAEVIFVDDSTDDTPAVIAAAAERHPVPVTLLHRPEAVGGLGGAVVEGLRAARSPWAVVMDADLQHPPSLVPTLLTQARASGADLVVASRYAPGGSSAGLDGRYRQAVSRASTAVAARVLGAPVRTLTDPMSGFFAVRTAALRLDDARPLGYKVLLELIVRSGLTRVAEVPYRFRARHAGTSKSTLREGVRYLRHLAALRQAQRHTPAVDEPAEGELRPARSVPRRERRVVSLRERRPEAAPRLDVLVITSEAPPIVSGISRCVDRLSTGLRERGHRVDVLSSVQIPRFEAGEFRLSALAAHWPGIARRLDDYDVINLHGPVPSMSDLVLLMAGRRRNTPIVYTHHSALAVRGAERLSAVYNRIHRLLSGRADMILTTSEHYAQWERRPGGPPVRVVPWGVDLRSQPLRPRTDRPLQVLFVGQMRPYKGLEWLLPAVAGRPDIELTLVGDGQHRRDYERLAAELGASNVRFLGRVPDEVLHREYDRNDVVVLPSVTQAEAFGLVVLEGMAAGCVPVVSDLPGVRDLVAGVGTVVPRRDEAALRAALLDLAADRARLRRRGRLARRRAKGLGWDTCVDRYEDALFDAVAQRGRPARRARRTAAAPSLNPVLSGPGLRDEETG</sequence>
<protein>
    <submittedName>
        <fullName evidence="7">Glycosyltransferase</fullName>
        <ecNumber evidence="7">2.4.-.-</ecNumber>
    </submittedName>
</protein>
<evidence type="ECO:0000259" key="5">
    <source>
        <dbReference type="Pfam" id="PF00535"/>
    </source>
</evidence>
<organism evidence="7 8">
    <name type="scientific">Pseudonocardia hispaniensis</name>
    <dbReference type="NCBI Taxonomy" id="904933"/>
    <lineage>
        <taxon>Bacteria</taxon>
        <taxon>Bacillati</taxon>
        <taxon>Actinomycetota</taxon>
        <taxon>Actinomycetes</taxon>
        <taxon>Pseudonocardiales</taxon>
        <taxon>Pseudonocardiaceae</taxon>
        <taxon>Pseudonocardia</taxon>
    </lineage>
</organism>
<dbReference type="Pfam" id="PF00534">
    <property type="entry name" value="Glycos_transf_1"/>
    <property type="match status" value="1"/>
</dbReference>
<keyword evidence="1 7" id="KW-0328">Glycosyltransferase</keyword>
<dbReference type="EC" id="2.4.-.-" evidence="7"/>
<name>A0ABW1IYM8_9PSEU</name>
<dbReference type="CDD" id="cd06442">
    <property type="entry name" value="DPM1_like"/>
    <property type="match status" value="1"/>
</dbReference>
<evidence type="ECO:0000313" key="8">
    <source>
        <dbReference type="Proteomes" id="UP001596302"/>
    </source>
</evidence>
<comment type="caution">
    <text evidence="7">The sequence shown here is derived from an EMBL/GenBank/DDBJ whole genome shotgun (WGS) entry which is preliminary data.</text>
</comment>
<dbReference type="Gene3D" id="3.90.550.10">
    <property type="entry name" value="Spore Coat Polysaccharide Biosynthesis Protein SpsA, Chain A"/>
    <property type="match status" value="1"/>
</dbReference>
<dbReference type="InterPro" id="IPR001296">
    <property type="entry name" value="Glyco_trans_1"/>
</dbReference>
<evidence type="ECO:0000259" key="6">
    <source>
        <dbReference type="Pfam" id="PF13439"/>
    </source>
</evidence>
<dbReference type="InterPro" id="IPR001173">
    <property type="entry name" value="Glyco_trans_2-like"/>
</dbReference>
<dbReference type="SUPFAM" id="SSF53756">
    <property type="entry name" value="UDP-Glycosyltransferase/glycogen phosphorylase"/>
    <property type="match status" value="1"/>
</dbReference>
<accession>A0ABW1IYM8</accession>
<dbReference type="CDD" id="cd03801">
    <property type="entry name" value="GT4_PimA-like"/>
    <property type="match status" value="1"/>
</dbReference>
<dbReference type="PANTHER" id="PTHR45947">
    <property type="entry name" value="SULFOQUINOVOSYL TRANSFERASE SQD2"/>
    <property type="match status" value="1"/>
</dbReference>
<feature type="domain" description="Glycosyltransferase subfamily 4-like N-terminal" evidence="6">
    <location>
        <begin position="312"/>
        <end position="458"/>
    </location>
</feature>